<evidence type="ECO:0000313" key="7">
    <source>
        <dbReference type="EMBL" id="HGS87359.1"/>
    </source>
</evidence>
<name>A0A7C4KZA0_9CHLR</name>
<dbReference type="PANTHER" id="PTHR43780:SF2">
    <property type="entry name" value="1-AMINOCYCLOPROPANE-1-CARBOXYLATE DEAMINASE-RELATED"/>
    <property type="match status" value="1"/>
</dbReference>
<accession>A0A7C4KZA0</accession>
<comment type="similarity">
    <text evidence="2">Belongs to the ACC deaminase/D-cysteine desulfhydrase family.</text>
</comment>
<dbReference type="AlphaFoldDB" id="A0A7C4KZA0"/>
<evidence type="ECO:0000256" key="4">
    <source>
        <dbReference type="PIRSR" id="PIRSR006278-1"/>
    </source>
</evidence>
<dbReference type="Gene3D" id="3.40.50.1100">
    <property type="match status" value="2"/>
</dbReference>
<gene>
    <name evidence="7" type="ORF">ENT17_07035</name>
</gene>
<dbReference type="InterPro" id="IPR005966">
    <property type="entry name" value="D-Cys_desShydrase"/>
</dbReference>
<dbReference type="GO" id="GO:1901605">
    <property type="term" value="P:alpha-amino acid metabolic process"/>
    <property type="evidence" value="ECO:0007669"/>
    <property type="project" value="UniProtKB-ARBA"/>
</dbReference>
<dbReference type="SUPFAM" id="SSF53686">
    <property type="entry name" value="Tryptophan synthase beta subunit-like PLP-dependent enzymes"/>
    <property type="match status" value="1"/>
</dbReference>
<protein>
    <submittedName>
        <fullName evidence="7">D-cysteine desulfhydrase family protein</fullName>
    </submittedName>
</protein>
<dbReference type="Pfam" id="PF00291">
    <property type="entry name" value="PALP"/>
    <property type="match status" value="1"/>
</dbReference>
<evidence type="ECO:0000256" key="2">
    <source>
        <dbReference type="ARBA" id="ARBA00008639"/>
    </source>
</evidence>
<evidence type="ECO:0000259" key="6">
    <source>
        <dbReference type="Pfam" id="PF00291"/>
    </source>
</evidence>
<comment type="cofactor">
    <cofactor evidence="1">
        <name>pyridoxal 5'-phosphate</name>
        <dbReference type="ChEBI" id="CHEBI:597326"/>
    </cofactor>
</comment>
<keyword evidence="3 5" id="KW-0663">Pyridoxal phosphate</keyword>
<organism evidence="7">
    <name type="scientific">Bellilinea caldifistulae</name>
    <dbReference type="NCBI Taxonomy" id="360411"/>
    <lineage>
        <taxon>Bacteria</taxon>
        <taxon>Bacillati</taxon>
        <taxon>Chloroflexota</taxon>
        <taxon>Anaerolineae</taxon>
        <taxon>Anaerolineales</taxon>
        <taxon>Anaerolineaceae</taxon>
        <taxon>Bellilinea</taxon>
    </lineage>
</organism>
<sequence length="320" mass="34692">MIPRVRFAHLPTPIEPLPRLGAALGGARLWVKRDDLTGLAGGGNKTRKLEYILAEAQANGARTLITVGAVQSNHCRQTAALAARYGLGCILVLSGEREDQPSGNVLLDRLFGAEIIYCAAEERNQVLQQVFEEAWVAGKRPYLIPLGASTPVGAFGYVTAFEEFLNQGVEVDWIVVASSSAGTQAGLMLAALKAGWAGKILGISIDHPAAELQLRVAELVNEAAERIGSKIHCQPVDVMVNDQYLGKGYGIPSSEEIEAIRLFARYEGLLLDPVYTGRAAAALIDLIRKGYFKPQERILFWHTGGTPALFAERYRLLLAE</sequence>
<feature type="domain" description="Tryptophan synthase beta chain-like PALP" evidence="6">
    <location>
        <begin position="7"/>
        <end position="304"/>
    </location>
</feature>
<dbReference type="GO" id="GO:0019148">
    <property type="term" value="F:D-cysteine desulfhydrase activity"/>
    <property type="evidence" value="ECO:0007669"/>
    <property type="project" value="TreeGrafter"/>
</dbReference>
<dbReference type="EMBL" id="DSXR01000074">
    <property type="protein sequence ID" value="HGS87359.1"/>
    <property type="molecule type" value="Genomic_DNA"/>
</dbReference>
<proteinExistence type="inferred from homology"/>
<dbReference type="InterPro" id="IPR001926">
    <property type="entry name" value="TrpB-like_PALP"/>
</dbReference>
<evidence type="ECO:0000256" key="5">
    <source>
        <dbReference type="PIRSR" id="PIRSR006278-2"/>
    </source>
</evidence>
<dbReference type="InterPro" id="IPR027278">
    <property type="entry name" value="ACCD_DCysDesulf"/>
</dbReference>
<dbReference type="NCBIfam" id="TIGR01275">
    <property type="entry name" value="ACC_deam_rel"/>
    <property type="match status" value="1"/>
</dbReference>
<dbReference type="InterPro" id="IPR036052">
    <property type="entry name" value="TrpB-like_PALP_sf"/>
</dbReference>
<feature type="active site" description="Nucleophile" evidence="4">
    <location>
        <position position="72"/>
    </location>
</feature>
<dbReference type="PANTHER" id="PTHR43780">
    <property type="entry name" value="1-AMINOCYCLOPROPANE-1-CARBOXYLATE DEAMINASE-RELATED"/>
    <property type="match status" value="1"/>
</dbReference>
<feature type="modified residue" description="N6-(pyridoxal phosphate)lysine" evidence="5">
    <location>
        <position position="45"/>
    </location>
</feature>
<evidence type="ECO:0000256" key="3">
    <source>
        <dbReference type="ARBA" id="ARBA00022898"/>
    </source>
</evidence>
<comment type="caution">
    <text evidence="7">The sequence shown here is derived from an EMBL/GenBank/DDBJ whole genome shotgun (WGS) entry which is preliminary data.</text>
</comment>
<evidence type="ECO:0000256" key="1">
    <source>
        <dbReference type="ARBA" id="ARBA00001933"/>
    </source>
</evidence>
<dbReference type="PIRSF" id="PIRSF006278">
    <property type="entry name" value="ACCD_DCysDesulf"/>
    <property type="match status" value="1"/>
</dbReference>
<reference evidence="7" key="1">
    <citation type="journal article" date="2020" name="mSystems">
        <title>Genome- and Community-Level Interaction Insights into Carbon Utilization and Element Cycling Functions of Hydrothermarchaeota in Hydrothermal Sediment.</title>
        <authorList>
            <person name="Zhou Z."/>
            <person name="Liu Y."/>
            <person name="Xu W."/>
            <person name="Pan J."/>
            <person name="Luo Z.H."/>
            <person name="Li M."/>
        </authorList>
    </citation>
    <scope>NUCLEOTIDE SEQUENCE [LARGE SCALE GENOMIC DNA]</scope>
    <source>
        <strain evidence="7">SpSt-556</strain>
    </source>
</reference>